<feature type="transmembrane region" description="Helical" evidence="1">
    <location>
        <begin position="6"/>
        <end position="23"/>
    </location>
</feature>
<sequence length="78" mass="8872">MYKFIETFVLVFLTDVLYTYYLRSVADNKAILASFWATVVTFCAAVAAINYVEDHTMLIASLLGAFCGTYFGMKYQKK</sequence>
<accession>A0A6J7WT95</accession>
<gene>
    <name evidence="2" type="ORF">UFOVP240_104</name>
</gene>
<protein>
    <submittedName>
        <fullName evidence="2">Uncharacterized protein</fullName>
    </submittedName>
</protein>
<feature type="transmembrane region" description="Helical" evidence="1">
    <location>
        <begin position="30"/>
        <end position="49"/>
    </location>
</feature>
<dbReference type="EMBL" id="LR798293">
    <property type="protein sequence ID" value="CAB5221201.1"/>
    <property type="molecule type" value="Genomic_DNA"/>
</dbReference>
<keyword evidence="1" id="KW-0472">Membrane</keyword>
<feature type="transmembrane region" description="Helical" evidence="1">
    <location>
        <begin position="55"/>
        <end position="73"/>
    </location>
</feature>
<organism evidence="2">
    <name type="scientific">uncultured Caudovirales phage</name>
    <dbReference type="NCBI Taxonomy" id="2100421"/>
    <lineage>
        <taxon>Viruses</taxon>
        <taxon>Duplodnaviria</taxon>
        <taxon>Heunggongvirae</taxon>
        <taxon>Uroviricota</taxon>
        <taxon>Caudoviricetes</taxon>
        <taxon>Peduoviridae</taxon>
        <taxon>Maltschvirus</taxon>
        <taxon>Maltschvirus maltsch</taxon>
    </lineage>
</organism>
<keyword evidence="1" id="KW-0812">Transmembrane</keyword>
<reference evidence="2" key="1">
    <citation type="submission" date="2020-05" db="EMBL/GenBank/DDBJ databases">
        <authorList>
            <person name="Chiriac C."/>
            <person name="Salcher M."/>
            <person name="Ghai R."/>
            <person name="Kavagutti S V."/>
        </authorList>
    </citation>
    <scope>NUCLEOTIDE SEQUENCE</scope>
</reference>
<evidence type="ECO:0000256" key="1">
    <source>
        <dbReference type="SAM" id="Phobius"/>
    </source>
</evidence>
<keyword evidence="1" id="KW-1133">Transmembrane helix</keyword>
<name>A0A6J7WT95_9CAUD</name>
<proteinExistence type="predicted"/>
<evidence type="ECO:0000313" key="2">
    <source>
        <dbReference type="EMBL" id="CAB5221201.1"/>
    </source>
</evidence>